<evidence type="ECO:0000256" key="6">
    <source>
        <dbReference type="ARBA" id="ARBA00023136"/>
    </source>
</evidence>
<sequence length="298" mass="33677">MRKALKQYAQVSPYLAVGFALTIVFVMYPMVKGMYISFFHYNVIKPETSEAAGLSNFRHVFRDPLIGTAFRNSILLALVTVPGQWVIGLVLALLIQAKTVRLKVLWRLVYYVPVISSWIVVSYLFRFLFADGDEGIVNYVLVDLLHVMRDPVNWLQNTWTANAVIWIVSVWKGVGWVMVLYLAALQSVPKSLYEAAEIDGAKPFAALLNITLPLVRPLTLYVMINLINGAIQAFIQAYAITQGGPMDTTQLLNTYLYKQAFQYFDFGYASAISVCLGVLIFALTYTQQRSIGRDRIEY</sequence>
<dbReference type="InterPro" id="IPR051393">
    <property type="entry name" value="ABC_transporter_permease"/>
</dbReference>
<dbReference type="InterPro" id="IPR035906">
    <property type="entry name" value="MetI-like_sf"/>
</dbReference>
<dbReference type="CDD" id="cd06261">
    <property type="entry name" value="TM_PBP2"/>
    <property type="match status" value="1"/>
</dbReference>
<evidence type="ECO:0000256" key="4">
    <source>
        <dbReference type="ARBA" id="ARBA00022692"/>
    </source>
</evidence>
<keyword evidence="5 7" id="KW-1133">Transmembrane helix</keyword>
<evidence type="ECO:0000313" key="9">
    <source>
        <dbReference type="EMBL" id="MBB6732555.1"/>
    </source>
</evidence>
<dbReference type="EMBL" id="JACJVO010000020">
    <property type="protein sequence ID" value="MBB6732555.1"/>
    <property type="molecule type" value="Genomic_DNA"/>
</dbReference>
<dbReference type="SUPFAM" id="SSF161098">
    <property type="entry name" value="MetI-like"/>
    <property type="match status" value="1"/>
</dbReference>
<keyword evidence="3" id="KW-1003">Cell membrane</keyword>
<dbReference type="PANTHER" id="PTHR30193:SF37">
    <property type="entry name" value="INNER MEMBRANE ABC TRANSPORTER PERMEASE PROTEIN YCJO"/>
    <property type="match status" value="1"/>
</dbReference>
<evidence type="ECO:0000256" key="7">
    <source>
        <dbReference type="RuleBase" id="RU363032"/>
    </source>
</evidence>
<organism evidence="9 10">
    <name type="scientific">Cohnella zeiphila</name>
    <dbReference type="NCBI Taxonomy" id="2761120"/>
    <lineage>
        <taxon>Bacteria</taxon>
        <taxon>Bacillati</taxon>
        <taxon>Bacillota</taxon>
        <taxon>Bacilli</taxon>
        <taxon>Bacillales</taxon>
        <taxon>Paenibacillaceae</taxon>
        <taxon>Cohnella</taxon>
    </lineage>
</organism>
<dbReference type="RefSeq" id="WP_185130214.1">
    <property type="nucleotide sequence ID" value="NZ_JACJVO010000020.1"/>
</dbReference>
<dbReference type="GO" id="GO:0055085">
    <property type="term" value="P:transmembrane transport"/>
    <property type="evidence" value="ECO:0007669"/>
    <property type="project" value="InterPro"/>
</dbReference>
<feature type="transmembrane region" description="Helical" evidence="7">
    <location>
        <begin position="218"/>
        <end position="240"/>
    </location>
</feature>
<evidence type="ECO:0000259" key="8">
    <source>
        <dbReference type="PROSITE" id="PS50928"/>
    </source>
</evidence>
<comment type="similarity">
    <text evidence="7">Belongs to the binding-protein-dependent transport system permease family.</text>
</comment>
<evidence type="ECO:0000256" key="5">
    <source>
        <dbReference type="ARBA" id="ARBA00022989"/>
    </source>
</evidence>
<gene>
    <name evidence="9" type="ORF">H7C18_16660</name>
</gene>
<dbReference type="Proteomes" id="UP000564644">
    <property type="component" value="Unassembled WGS sequence"/>
</dbReference>
<dbReference type="PROSITE" id="PS50928">
    <property type="entry name" value="ABC_TM1"/>
    <property type="match status" value="1"/>
</dbReference>
<feature type="transmembrane region" description="Helical" evidence="7">
    <location>
        <begin position="74"/>
        <end position="96"/>
    </location>
</feature>
<comment type="subcellular location">
    <subcellularLocation>
        <location evidence="1 7">Cell membrane</location>
        <topology evidence="1 7">Multi-pass membrane protein</topology>
    </subcellularLocation>
</comment>
<keyword evidence="6 7" id="KW-0472">Membrane</keyword>
<comment type="caution">
    <text evidence="9">The sequence shown here is derived from an EMBL/GenBank/DDBJ whole genome shotgun (WGS) entry which is preliminary data.</text>
</comment>
<evidence type="ECO:0000256" key="2">
    <source>
        <dbReference type="ARBA" id="ARBA00022448"/>
    </source>
</evidence>
<keyword evidence="4 7" id="KW-0812">Transmembrane</keyword>
<feature type="domain" description="ABC transmembrane type-1" evidence="8">
    <location>
        <begin position="70"/>
        <end position="287"/>
    </location>
</feature>
<feature type="transmembrane region" description="Helical" evidence="7">
    <location>
        <begin position="108"/>
        <end position="129"/>
    </location>
</feature>
<evidence type="ECO:0000313" key="10">
    <source>
        <dbReference type="Proteomes" id="UP000564644"/>
    </source>
</evidence>
<evidence type="ECO:0000256" key="3">
    <source>
        <dbReference type="ARBA" id="ARBA00022475"/>
    </source>
</evidence>
<feature type="transmembrane region" description="Helical" evidence="7">
    <location>
        <begin position="12"/>
        <end position="31"/>
    </location>
</feature>
<dbReference type="PANTHER" id="PTHR30193">
    <property type="entry name" value="ABC TRANSPORTER PERMEASE PROTEIN"/>
    <property type="match status" value="1"/>
</dbReference>
<name>A0A7X0SPL9_9BACL</name>
<dbReference type="AlphaFoldDB" id="A0A7X0SPL9"/>
<evidence type="ECO:0000256" key="1">
    <source>
        <dbReference type="ARBA" id="ARBA00004651"/>
    </source>
</evidence>
<keyword evidence="2 7" id="KW-0813">Transport</keyword>
<dbReference type="GO" id="GO:0005886">
    <property type="term" value="C:plasma membrane"/>
    <property type="evidence" value="ECO:0007669"/>
    <property type="project" value="UniProtKB-SubCell"/>
</dbReference>
<accession>A0A7X0SPL9</accession>
<dbReference type="Pfam" id="PF00528">
    <property type="entry name" value="BPD_transp_1"/>
    <property type="match status" value="1"/>
</dbReference>
<protein>
    <submittedName>
        <fullName evidence="9">Sugar ABC transporter permease</fullName>
    </submittedName>
</protein>
<reference evidence="9 10" key="1">
    <citation type="submission" date="2020-08" db="EMBL/GenBank/DDBJ databases">
        <title>Cohnella phylogeny.</title>
        <authorList>
            <person name="Dunlap C."/>
        </authorList>
    </citation>
    <scope>NUCLEOTIDE SEQUENCE [LARGE SCALE GENOMIC DNA]</scope>
    <source>
        <strain evidence="9 10">CBP 2801</strain>
    </source>
</reference>
<keyword evidence="10" id="KW-1185">Reference proteome</keyword>
<feature type="transmembrane region" description="Helical" evidence="7">
    <location>
        <begin position="260"/>
        <end position="285"/>
    </location>
</feature>
<dbReference type="InterPro" id="IPR000515">
    <property type="entry name" value="MetI-like"/>
</dbReference>
<dbReference type="Gene3D" id="1.10.3720.10">
    <property type="entry name" value="MetI-like"/>
    <property type="match status" value="1"/>
</dbReference>
<feature type="transmembrane region" description="Helical" evidence="7">
    <location>
        <begin position="163"/>
        <end position="184"/>
    </location>
</feature>
<proteinExistence type="inferred from homology"/>